<comment type="caution">
    <text evidence="5">The sequence shown here is derived from an EMBL/GenBank/DDBJ whole genome shotgun (WGS) entry which is preliminary data.</text>
</comment>
<dbReference type="Pfam" id="PF25597">
    <property type="entry name" value="SH3_retrovirus"/>
    <property type="match status" value="1"/>
</dbReference>
<dbReference type="InterPro" id="IPR054722">
    <property type="entry name" value="PolX-like_BBD"/>
</dbReference>
<feature type="domain" description="Retroviral polymerase SH3-like" evidence="4">
    <location>
        <begin position="4"/>
        <end position="48"/>
    </location>
</feature>
<evidence type="ECO:0000259" key="4">
    <source>
        <dbReference type="Pfam" id="PF25597"/>
    </source>
</evidence>
<feature type="domain" description="GAG-pre-integrase" evidence="2">
    <location>
        <begin position="234"/>
        <end position="282"/>
    </location>
</feature>
<dbReference type="Pfam" id="PF22936">
    <property type="entry name" value="Pol_BBD"/>
    <property type="match status" value="1"/>
</dbReference>
<feature type="compositionally biased region" description="Basic and acidic residues" evidence="1">
    <location>
        <begin position="138"/>
        <end position="147"/>
    </location>
</feature>
<dbReference type="InterPro" id="IPR057670">
    <property type="entry name" value="SH3_retrovirus"/>
</dbReference>
<feature type="region of interest" description="Disordered" evidence="1">
    <location>
        <begin position="138"/>
        <end position="163"/>
    </location>
</feature>
<name>A0ABQ5IKF7_9ASTR</name>
<evidence type="ECO:0000256" key="1">
    <source>
        <dbReference type="SAM" id="MobiDB-lite"/>
    </source>
</evidence>
<sequence length="283" mass="32079">MSFRFEKCVLIGYSTDKKAYKLLSMDSKNVFYSRDVRFYENIFPFKQKTCDITVVENTSEVDHMKFFNSQMLQSPNDDGNDTSVKDGSMQPLFDTANSVQGNDEVEIKSFKDFLSSKFLIKDLGNALCGDPNHLIEECPKPPKDKNQRAFVGGSWSDNGKEDDEKAKDETCLVAQASNEICLGVDLEPDEWIKHSGCSKHMTGNRKLFSTYKAYNGGNIIFGSNLRGRGIRKKGLYVMKLGNKPKDKFCLATIDENSTLWHRRLGHANMYLIQSLASKELVRT</sequence>
<gene>
    <name evidence="5" type="ORF">Tco_1111024</name>
</gene>
<dbReference type="InterPro" id="IPR025724">
    <property type="entry name" value="GAG-pre-integrase_dom"/>
</dbReference>
<feature type="region of interest" description="Disordered" evidence="1">
    <location>
        <begin position="70"/>
        <end position="90"/>
    </location>
</feature>
<evidence type="ECO:0000313" key="5">
    <source>
        <dbReference type="EMBL" id="GJU00686.1"/>
    </source>
</evidence>
<evidence type="ECO:0000313" key="6">
    <source>
        <dbReference type="Proteomes" id="UP001151760"/>
    </source>
</evidence>
<feature type="domain" description="Retrovirus-related Pol polyprotein from transposon TNT 1-94-like beta-barrel" evidence="3">
    <location>
        <begin position="191"/>
        <end position="224"/>
    </location>
</feature>
<evidence type="ECO:0000259" key="2">
    <source>
        <dbReference type="Pfam" id="PF13976"/>
    </source>
</evidence>
<dbReference type="Proteomes" id="UP001151760">
    <property type="component" value="Unassembled WGS sequence"/>
</dbReference>
<reference evidence="5" key="2">
    <citation type="submission" date="2022-01" db="EMBL/GenBank/DDBJ databases">
        <authorList>
            <person name="Yamashiro T."/>
            <person name="Shiraishi A."/>
            <person name="Satake H."/>
            <person name="Nakayama K."/>
        </authorList>
    </citation>
    <scope>NUCLEOTIDE SEQUENCE</scope>
</reference>
<evidence type="ECO:0000259" key="3">
    <source>
        <dbReference type="Pfam" id="PF22936"/>
    </source>
</evidence>
<keyword evidence="6" id="KW-1185">Reference proteome</keyword>
<dbReference type="EMBL" id="BQNB010020888">
    <property type="protein sequence ID" value="GJU00686.1"/>
    <property type="molecule type" value="Genomic_DNA"/>
</dbReference>
<proteinExistence type="predicted"/>
<accession>A0ABQ5IKF7</accession>
<reference evidence="5" key="1">
    <citation type="journal article" date="2022" name="Int. J. Mol. Sci.">
        <title>Draft Genome of Tanacetum Coccineum: Genomic Comparison of Closely Related Tanacetum-Family Plants.</title>
        <authorList>
            <person name="Yamashiro T."/>
            <person name="Shiraishi A."/>
            <person name="Nakayama K."/>
            <person name="Satake H."/>
        </authorList>
    </citation>
    <scope>NUCLEOTIDE SEQUENCE</scope>
</reference>
<dbReference type="Pfam" id="PF13976">
    <property type="entry name" value="gag_pre-integrs"/>
    <property type="match status" value="1"/>
</dbReference>
<organism evidence="5 6">
    <name type="scientific">Tanacetum coccineum</name>
    <dbReference type="NCBI Taxonomy" id="301880"/>
    <lineage>
        <taxon>Eukaryota</taxon>
        <taxon>Viridiplantae</taxon>
        <taxon>Streptophyta</taxon>
        <taxon>Embryophyta</taxon>
        <taxon>Tracheophyta</taxon>
        <taxon>Spermatophyta</taxon>
        <taxon>Magnoliopsida</taxon>
        <taxon>eudicotyledons</taxon>
        <taxon>Gunneridae</taxon>
        <taxon>Pentapetalae</taxon>
        <taxon>asterids</taxon>
        <taxon>campanulids</taxon>
        <taxon>Asterales</taxon>
        <taxon>Asteraceae</taxon>
        <taxon>Asteroideae</taxon>
        <taxon>Anthemideae</taxon>
        <taxon>Anthemidinae</taxon>
        <taxon>Tanacetum</taxon>
    </lineage>
</organism>
<protein>
    <submittedName>
        <fullName evidence="5">Retrovirus-related pol polyprotein from transposon TNT 1-94</fullName>
    </submittedName>
</protein>